<keyword evidence="3" id="KW-1185">Reference proteome</keyword>
<dbReference type="PANTHER" id="PTHR33287:SF3">
    <property type="entry name" value="OS03G0453550 PROTEIN"/>
    <property type="match status" value="1"/>
</dbReference>
<keyword evidence="1" id="KW-0472">Membrane</keyword>
<reference evidence="2 3" key="1">
    <citation type="journal article" date="2022" name="Nat. Plants">
        <title>Genomes of leafy and leafless Platanthera orchids illuminate the evolution of mycoheterotrophy.</title>
        <authorList>
            <person name="Li M.H."/>
            <person name="Liu K.W."/>
            <person name="Li Z."/>
            <person name="Lu H.C."/>
            <person name="Ye Q.L."/>
            <person name="Zhang D."/>
            <person name="Wang J.Y."/>
            <person name="Li Y.F."/>
            <person name="Zhong Z.M."/>
            <person name="Liu X."/>
            <person name="Yu X."/>
            <person name="Liu D.K."/>
            <person name="Tu X.D."/>
            <person name="Liu B."/>
            <person name="Hao Y."/>
            <person name="Liao X.Y."/>
            <person name="Jiang Y.T."/>
            <person name="Sun W.H."/>
            <person name="Chen J."/>
            <person name="Chen Y.Q."/>
            <person name="Ai Y."/>
            <person name="Zhai J.W."/>
            <person name="Wu S.S."/>
            <person name="Zhou Z."/>
            <person name="Hsiao Y.Y."/>
            <person name="Wu W.L."/>
            <person name="Chen Y.Y."/>
            <person name="Lin Y.F."/>
            <person name="Hsu J.L."/>
            <person name="Li C.Y."/>
            <person name="Wang Z.W."/>
            <person name="Zhao X."/>
            <person name="Zhong W.Y."/>
            <person name="Ma X.K."/>
            <person name="Ma L."/>
            <person name="Huang J."/>
            <person name="Chen G.Z."/>
            <person name="Huang M.Z."/>
            <person name="Huang L."/>
            <person name="Peng D.H."/>
            <person name="Luo Y.B."/>
            <person name="Zou S.Q."/>
            <person name="Chen S.P."/>
            <person name="Lan S."/>
            <person name="Tsai W.C."/>
            <person name="Van de Peer Y."/>
            <person name="Liu Z.J."/>
        </authorList>
    </citation>
    <scope>NUCLEOTIDE SEQUENCE [LARGE SCALE GENOMIC DNA]</scope>
    <source>
        <strain evidence="2">Lor287</strain>
    </source>
</reference>
<feature type="transmembrane region" description="Helical" evidence="1">
    <location>
        <begin position="75"/>
        <end position="95"/>
    </location>
</feature>
<proteinExistence type="predicted"/>
<sequence>MEESLVIEMRRTDHINGDDQPQQSLFSATQHHPLAEISTSPGHLLLLKLWQRNEGLIASRVVTEESRLDAAKRGAFHICSAFFFFQGLFFTLLFASSAEQSSDQPACRGWWLPSFLSLFTCLVLIISVQASICSYWKIHEKLQRERGDGRALARRVQELRMKGASFDLSKEPQGSSSRMKSSSVEMKWRLIKLNKWCSRNAATILLLCFSAMVFPASKFILCS</sequence>
<dbReference type="PANTHER" id="PTHR33287">
    <property type="entry name" value="OS03G0453550 PROTEIN"/>
    <property type="match status" value="1"/>
</dbReference>
<feature type="transmembrane region" description="Helical" evidence="1">
    <location>
        <begin position="201"/>
        <end position="221"/>
    </location>
</feature>
<protein>
    <submittedName>
        <fullName evidence="2">Uncharacterized protein</fullName>
    </submittedName>
</protein>
<feature type="transmembrane region" description="Helical" evidence="1">
    <location>
        <begin position="115"/>
        <end position="136"/>
    </location>
</feature>
<dbReference type="AlphaFoldDB" id="A0AAP0BRE0"/>
<keyword evidence="1" id="KW-1133">Transmembrane helix</keyword>
<organism evidence="2 3">
    <name type="scientific">Platanthera zijinensis</name>
    <dbReference type="NCBI Taxonomy" id="2320716"/>
    <lineage>
        <taxon>Eukaryota</taxon>
        <taxon>Viridiplantae</taxon>
        <taxon>Streptophyta</taxon>
        <taxon>Embryophyta</taxon>
        <taxon>Tracheophyta</taxon>
        <taxon>Spermatophyta</taxon>
        <taxon>Magnoliopsida</taxon>
        <taxon>Liliopsida</taxon>
        <taxon>Asparagales</taxon>
        <taxon>Orchidaceae</taxon>
        <taxon>Orchidoideae</taxon>
        <taxon>Orchideae</taxon>
        <taxon>Orchidinae</taxon>
        <taxon>Platanthera</taxon>
    </lineage>
</organism>
<evidence type="ECO:0000256" key="1">
    <source>
        <dbReference type="SAM" id="Phobius"/>
    </source>
</evidence>
<accession>A0AAP0BRE0</accession>
<dbReference type="EMBL" id="JBBWWQ010000004">
    <property type="protein sequence ID" value="KAK8948490.1"/>
    <property type="molecule type" value="Genomic_DNA"/>
</dbReference>
<keyword evidence="1" id="KW-0812">Transmembrane</keyword>
<comment type="caution">
    <text evidence="2">The sequence shown here is derived from an EMBL/GenBank/DDBJ whole genome shotgun (WGS) entry which is preliminary data.</text>
</comment>
<gene>
    <name evidence="2" type="ORF">KSP39_PZI006250</name>
</gene>
<name>A0AAP0BRE0_9ASPA</name>
<evidence type="ECO:0000313" key="3">
    <source>
        <dbReference type="Proteomes" id="UP001418222"/>
    </source>
</evidence>
<dbReference type="Proteomes" id="UP001418222">
    <property type="component" value="Unassembled WGS sequence"/>
</dbReference>
<evidence type="ECO:0000313" key="2">
    <source>
        <dbReference type="EMBL" id="KAK8948490.1"/>
    </source>
</evidence>